<name>A0ABZ2MJ77_9MICO</name>
<dbReference type="InterPro" id="IPR016032">
    <property type="entry name" value="Sig_transdc_resp-reg_C-effctor"/>
</dbReference>
<keyword evidence="2" id="KW-1185">Reference proteome</keyword>
<gene>
    <name evidence="1" type="ORF">V1351_02765</name>
</gene>
<reference evidence="1 2" key="1">
    <citation type="submission" date="2024-02" db="EMBL/GenBank/DDBJ databases">
        <title>Janibacter sp. nov., isolated from gut of marine sandworm.</title>
        <authorList>
            <person name="Kim B."/>
            <person name="Jun M.O."/>
            <person name="Shin N.-R."/>
        </authorList>
    </citation>
    <scope>NUCLEOTIDE SEQUENCE [LARGE SCALE GENOMIC DNA]</scope>
    <source>
        <strain evidence="1 2">A1S7</strain>
    </source>
</reference>
<dbReference type="InterPro" id="IPR036388">
    <property type="entry name" value="WH-like_DNA-bd_sf"/>
</dbReference>
<dbReference type="Proteomes" id="UP001382727">
    <property type="component" value="Chromosome"/>
</dbReference>
<organism evidence="1 2">
    <name type="scientific">Janibacter alittae</name>
    <dbReference type="NCBI Taxonomy" id="3115209"/>
    <lineage>
        <taxon>Bacteria</taxon>
        <taxon>Bacillati</taxon>
        <taxon>Actinomycetota</taxon>
        <taxon>Actinomycetes</taxon>
        <taxon>Micrococcales</taxon>
        <taxon>Intrasporangiaceae</taxon>
        <taxon>Janibacter</taxon>
    </lineage>
</organism>
<evidence type="ECO:0000313" key="1">
    <source>
        <dbReference type="EMBL" id="WXB77000.1"/>
    </source>
</evidence>
<dbReference type="RefSeq" id="WP_338750497.1">
    <property type="nucleotide sequence ID" value="NZ_CP144913.1"/>
</dbReference>
<accession>A0ABZ2MJ77</accession>
<sequence length="223" mass="24293">MPDDHSATGRPLVHTSPVVTTALRRELRGGPAPVRVETTVHSWTDFRRDWDFAGDVVVIHALLDDHVPLPLKVRALRRLGSVPVVLGPGRETPFARRCGAEGARAWIEPTNGLTTTARTIREVASGRIPEHARPAPAPPCSAELTDRELQVLSLYASTRGHSPAHLGRVLSLRTETVRSHLARGRARYRALGHDTHGRAALRAALVADGWFLDPAVWTAASRA</sequence>
<evidence type="ECO:0008006" key="3">
    <source>
        <dbReference type="Google" id="ProtNLM"/>
    </source>
</evidence>
<dbReference type="Gene3D" id="1.10.10.10">
    <property type="entry name" value="Winged helix-like DNA-binding domain superfamily/Winged helix DNA-binding domain"/>
    <property type="match status" value="1"/>
</dbReference>
<proteinExistence type="predicted"/>
<dbReference type="SUPFAM" id="SSF46894">
    <property type="entry name" value="C-terminal effector domain of the bipartite response regulators"/>
    <property type="match status" value="1"/>
</dbReference>
<protein>
    <recommendedName>
        <fullName evidence="3">HTH luxR-type domain-containing protein</fullName>
    </recommendedName>
</protein>
<evidence type="ECO:0000313" key="2">
    <source>
        <dbReference type="Proteomes" id="UP001382727"/>
    </source>
</evidence>
<dbReference type="EMBL" id="CP144913">
    <property type="protein sequence ID" value="WXB77000.1"/>
    <property type="molecule type" value="Genomic_DNA"/>
</dbReference>